<feature type="non-terminal residue" evidence="2">
    <location>
        <position position="1"/>
    </location>
</feature>
<dbReference type="Pfam" id="PF04185">
    <property type="entry name" value="Phosphoesterase"/>
    <property type="match status" value="1"/>
</dbReference>
<name>A0ABR3B4E2_PHYBL</name>
<dbReference type="Gene3D" id="3.40.720.10">
    <property type="entry name" value="Alkaline Phosphatase, subunit A"/>
    <property type="match status" value="2"/>
</dbReference>
<comment type="caution">
    <text evidence="2">The sequence shown here is derived from an EMBL/GenBank/DDBJ whole genome shotgun (WGS) entry which is preliminary data.</text>
</comment>
<dbReference type="InterPro" id="IPR007312">
    <property type="entry name" value="Phosphoesterase"/>
</dbReference>
<keyword evidence="3" id="KW-1185">Reference proteome</keyword>
<protein>
    <submittedName>
        <fullName evidence="2">Phosphoesterase</fullName>
    </submittedName>
</protein>
<organism evidence="2 3">
    <name type="scientific">Phycomyces blakesleeanus</name>
    <dbReference type="NCBI Taxonomy" id="4837"/>
    <lineage>
        <taxon>Eukaryota</taxon>
        <taxon>Fungi</taxon>
        <taxon>Fungi incertae sedis</taxon>
        <taxon>Mucoromycota</taxon>
        <taxon>Mucoromycotina</taxon>
        <taxon>Mucoromycetes</taxon>
        <taxon>Mucorales</taxon>
        <taxon>Phycomycetaceae</taxon>
        <taxon>Phycomyces</taxon>
    </lineage>
</organism>
<keyword evidence="1" id="KW-0378">Hydrolase</keyword>
<dbReference type="PANTHER" id="PTHR31956">
    <property type="entry name" value="NON-SPECIFIC PHOSPHOLIPASE C4-RELATED"/>
    <property type="match status" value="1"/>
</dbReference>
<evidence type="ECO:0000313" key="2">
    <source>
        <dbReference type="EMBL" id="KAL0090123.1"/>
    </source>
</evidence>
<evidence type="ECO:0000256" key="1">
    <source>
        <dbReference type="ARBA" id="ARBA00022801"/>
    </source>
</evidence>
<reference evidence="2 3" key="1">
    <citation type="submission" date="2024-04" db="EMBL/GenBank/DDBJ databases">
        <title>Symmetric and asymmetric DNA N6-adenine methylation regulates different biological responses in Mucorales.</title>
        <authorList>
            <consortium name="Lawrence Berkeley National Laboratory"/>
            <person name="Lax C."/>
            <person name="Mondo S.J."/>
            <person name="Osorio-Concepcion M."/>
            <person name="Muszewska A."/>
            <person name="Corrochano-Luque M."/>
            <person name="Gutierrez G."/>
            <person name="Riley R."/>
            <person name="Lipzen A."/>
            <person name="Guo J."/>
            <person name="Hundley H."/>
            <person name="Amirebrahimi M."/>
            <person name="Ng V."/>
            <person name="Lorenzo-Gutierrez D."/>
            <person name="Binder U."/>
            <person name="Yang J."/>
            <person name="Song Y."/>
            <person name="Canovas D."/>
            <person name="Navarro E."/>
            <person name="Freitag M."/>
            <person name="Gabaldon T."/>
            <person name="Grigoriev I.V."/>
            <person name="Corrochano L.M."/>
            <person name="Nicolas F.E."/>
            <person name="Garre V."/>
        </authorList>
    </citation>
    <scope>NUCLEOTIDE SEQUENCE [LARGE SCALE GENOMIC DNA]</scope>
    <source>
        <strain evidence="2 3">L51</strain>
    </source>
</reference>
<accession>A0ABR3B4E2</accession>
<sequence>GASEKIKNVVLLVLENRSFDRMMGWFKYNKDIDGLTGAEFNYVDPSDPSSQKIYATRNGLLKDPLDPAHGYQDVTYQISGDPTLASDASMKEATMGGFVQNFVKTFEQIKDNATAIHQIMDGFEPSKIPITYELASNYTIMNRYFSSFPGSTMPNRLYVHSGTSNGEANTDGTHYIKGYSQKTIYNNLDDAGIEWKNYYEEVPSLIVFTKLRAKLNRFKNWSTFKSDAASGNLPPVSFLDPAYFGIANCIVEDDNHPPADVAQGERLLKDVYETLRASPQWNETLFIVTYDEHGGYHDHVPTPLKAPNPDGVNVTDFNFNRLGVRVPTLLISPWVEKGGVIGKADGPYPDSEYEHSSIPATIKKIFNLPNFLTKRDAWAGTFEGAITENKLRTDCPATLSPPPTPVTTAIPTKLGMYSSIFKYFDYQN</sequence>
<dbReference type="SUPFAM" id="SSF53649">
    <property type="entry name" value="Alkaline phosphatase-like"/>
    <property type="match status" value="1"/>
</dbReference>
<gene>
    <name evidence="2" type="ORF">J3Q64DRAFT_1636902</name>
</gene>
<proteinExistence type="predicted"/>
<dbReference type="Proteomes" id="UP001448207">
    <property type="component" value="Unassembled WGS sequence"/>
</dbReference>
<dbReference type="PANTHER" id="PTHR31956:SF1">
    <property type="entry name" value="NON-SPECIFIC PHOSPHOLIPASE C1"/>
    <property type="match status" value="1"/>
</dbReference>
<dbReference type="EMBL" id="JBCLYO010000004">
    <property type="protein sequence ID" value="KAL0090123.1"/>
    <property type="molecule type" value="Genomic_DNA"/>
</dbReference>
<dbReference type="InterPro" id="IPR017850">
    <property type="entry name" value="Alkaline_phosphatase_core_sf"/>
</dbReference>
<evidence type="ECO:0000313" key="3">
    <source>
        <dbReference type="Proteomes" id="UP001448207"/>
    </source>
</evidence>